<feature type="compositionally biased region" description="Basic and acidic residues" evidence="3">
    <location>
        <begin position="396"/>
        <end position="417"/>
    </location>
</feature>
<feature type="compositionally biased region" description="Polar residues" evidence="3">
    <location>
        <begin position="203"/>
        <end position="231"/>
    </location>
</feature>
<dbReference type="SMART" id="SM00784">
    <property type="entry name" value="SPT2"/>
    <property type="match status" value="1"/>
</dbReference>
<proteinExistence type="inferred from homology"/>
<comment type="caution">
    <text evidence="4">The sequence shown here is derived from an EMBL/GenBank/DDBJ whole genome shotgun (WGS) entry which is preliminary data.</text>
</comment>
<dbReference type="GO" id="GO:0005730">
    <property type="term" value="C:nucleolus"/>
    <property type="evidence" value="ECO:0007669"/>
    <property type="project" value="TreeGrafter"/>
</dbReference>
<organism evidence="4 5">
    <name type="scientific">Anisodus acutangulus</name>
    <dbReference type="NCBI Taxonomy" id="402998"/>
    <lineage>
        <taxon>Eukaryota</taxon>
        <taxon>Viridiplantae</taxon>
        <taxon>Streptophyta</taxon>
        <taxon>Embryophyta</taxon>
        <taxon>Tracheophyta</taxon>
        <taxon>Spermatophyta</taxon>
        <taxon>Magnoliopsida</taxon>
        <taxon>eudicotyledons</taxon>
        <taxon>Gunneridae</taxon>
        <taxon>Pentapetalae</taxon>
        <taxon>asterids</taxon>
        <taxon>lamiids</taxon>
        <taxon>Solanales</taxon>
        <taxon>Solanaceae</taxon>
        <taxon>Solanoideae</taxon>
        <taxon>Hyoscyameae</taxon>
        <taxon>Anisodus</taxon>
    </lineage>
</organism>
<reference evidence="5" key="1">
    <citation type="journal article" date="2023" name="Proc. Natl. Acad. Sci. U.S.A.">
        <title>Genomic and structural basis for evolution of tropane alkaloid biosynthesis.</title>
        <authorList>
            <person name="Wanga Y.-J."/>
            <person name="Taina T."/>
            <person name="Yua J.-Y."/>
            <person name="Lia J."/>
            <person name="Xua B."/>
            <person name="Chenc J."/>
            <person name="D'Auriad J.C."/>
            <person name="Huanga J.-P."/>
            <person name="Huanga S.-X."/>
        </authorList>
    </citation>
    <scope>NUCLEOTIDE SEQUENCE [LARGE SCALE GENOMIC DNA]</scope>
    <source>
        <strain evidence="5">cv. KIB-2019</strain>
    </source>
</reference>
<evidence type="ECO:0000256" key="1">
    <source>
        <dbReference type="ARBA" id="ARBA00006461"/>
    </source>
</evidence>
<evidence type="ECO:0000313" key="5">
    <source>
        <dbReference type="Proteomes" id="UP001152561"/>
    </source>
</evidence>
<feature type="region of interest" description="Disordered" evidence="3">
    <location>
        <begin position="396"/>
        <end position="431"/>
    </location>
</feature>
<dbReference type="PANTHER" id="PTHR22691:SF8">
    <property type="entry name" value="PROTEIN SPT2 HOMOLOG"/>
    <property type="match status" value="1"/>
</dbReference>
<dbReference type="GO" id="GO:0006360">
    <property type="term" value="P:transcription by RNA polymerase I"/>
    <property type="evidence" value="ECO:0007669"/>
    <property type="project" value="TreeGrafter"/>
</dbReference>
<gene>
    <name evidence="4" type="ORF">K7X08_006385</name>
</gene>
<dbReference type="GO" id="GO:0003677">
    <property type="term" value="F:DNA binding"/>
    <property type="evidence" value="ECO:0007669"/>
    <property type="project" value="TreeGrafter"/>
</dbReference>
<keyword evidence="5" id="KW-1185">Reference proteome</keyword>
<evidence type="ECO:0000256" key="3">
    <source>
        <dbReference type="SAM" id="MobiDB-lite"/>
    </source>
</evidence>
<dbReference type="Proteomes" id="UP001152561">
    <property type="component" value="Unassembled WGS sequence"/>
</dbReference>
<evidence type="ECO:0000256" key="2">
    <source>
        <dbReference type="ARBA" id="ARBA00023054"/>
    </source>
</evidence>
<feature type="region of interest" description="Disordered" evidence="3">
    <location>
        <begin position="167"/>
        <end position="188"/>
    </location>
</feature>
<accession>A0A9Q1MWE1</accession>
<dbReference type="OrthoDB" id="1294502at2759"/>
<dbReference type="InterPro" id="IPR013256">
    <property type="entry name" value="Chromatin_SPT2"/>
</dbReference>
<dbReference type="AlphaFoldDB" id="A0A9Q1MWE1"/>
<evidence type="ECO:0000313" key="4">
    <source>
        <dbReference type="EMBL" id="KAJ8569808.1"/>
    </source>
</evidence>
<comment type="similarity">
    <text evidence="1">Belongs to the SPT2 family.</text>
</comment>
<protein>
    <recommendedName>
        <fullName evidence="6">Protein SPT2 homolog</fullName>
    </recommendedName>
</protein>
<feature type="compositionally biased region" description="Polar residues" evidence="3">
    <location>
        <begin position="177"/>
        <end position="187"/>
    </location>
</feature>
<evidence type="ECO:0008006" key="6">
    <source>
        <dbReference type="Google" id="ProtNLM"/>
    </source>
</evidence>
<dbReference type="GO" id="GO:0006334">
    <property type="term" value="P:nucleosome assembly"/>
    <property type="evidence" value="ECO:0007669"/>
    <property type="project" value="TreeGrafter"/>
</dbReference>
<feature type="compositionally biased region" description="Basic residues" evidence="3">
    <location>
        <begin position="418"/>
        <end position="431"/>
    </location>
</feature>
<keyword evidence="2" id="KW-0175">Coiled coil</keyword>
<dbReference type="PANTHER" id="PTHR22691">
    <property type="entry name" value="YEAST SPT2-RELATED"/>
    <property type="match status" value="1"/>
</dbReference>
<dbReference type="Pfam" id="PF08243">
    <property type="entry name" value="SPT2"/>
    <property type="match status" value="1"/>
</dbReference>
<name>A0A9Q1MWE1_9SOLA</name>
<sequence>MLCSQRKFAVATKMACCRKRKIFQVSNSCDLQVTVMEKDNKQTRAAMLKKRFANVIFKSEQQLLLSNEFEEQEIMKKKENQLREENLKVELMKSTQRQREREAARIAIERIKRTVDFDDSLKAERELLMFKAQMLKNTRDNSFLLSDDAELPAPSRVSLPHKASGANFEGRVALPPSSKQYSSSNTGRKMLNDREVRSQMQSKLLNQKSVSVSKQTQLALDSRKQLASSKGSGPLEPKAAPPKIIGGPNGKRVLTPGVKSTVPAALHKPTPSMLQPSIPRQSLVQQKEIVLQSGKSKVMPKQAEPSYRPKPITQKQAVAPLSKLPPKNATRSLEDRRLARKPTRHDEDDDDGAEAISMIIRRMFGYNPNIYRDDDDDTSDMEANFYDILREEKQSAKIAKQEDEQELRKIEEEERRERLRKQAKKCKLSRQ</sequence>
<dbReference type="GO" id="GO:0042393">
    <property type="term" value="F:histone binding"/>
    <property type="evidence" value="ECO:0007669"/>
    <property type="project" value="TreeGrafter"/>
</dbReference>
<dbReference type="EMBL" id="JAJAGQ010000002">
    <property type="protein sequence ID" value="KAJ8569808.1"/>
    <property type="molecule type" value="Genomic_DNA"/>
</dbReference>
<feature type="region of interest" description="Disordered" evidence="3">
    <location>
        <begin position="292"/>
        <end position="353"/>
    </location>
</feature>
<feature type="region of interest" description="Disordered" evidence="3">
    <location>
        <begin position="203"/>
        <end position="254"/>
    </location>
</feature>